<feature type="region of interest" description="Disordered" evidence="1">
    <location>
        <begin position="450"/>
        <end position="797"/>
    </location>
</feature>
<feature type="compositionally biased region" description="Polar residues" evidence="1">
    <location>
        <begin position="409"/>
        <end position="426"/>
    </location>
</feature>
<feature type="compositionally biased region" description="Low complexity" evidence="1">
    <location>
        <begin position="1004"/>
        <end position="1013"/>
    </location>
</feature>
<feature type="compositionally biased region" description="Basic and acidic residues" evidence="1">
    <location>
        <begin position="911"/>
        <end position="933"/>
    </location>
</feature>
<feature type="compositionally biased region" description="Polar residues" evidence="1">
    <location>
        <begin position="726"/>
        <end position="743"/>
    </location>
</feature>
<feature type="region of interest" description="Disordered" evidence="1">
    <location>
        <begin position="59"/>
        <end position="89"/>
    </location>
</feature>
<sequence length="1398" mass="158085">MSRKTRTDYNNIFDNGLDNMSDLVYAFTKKNKRVHRIFDDDDDDEQINEKSYGLRLVSVHENEATTSKATSDKENGSQESNKKSITNVRPLSPVQIIEAPPEQILESRSPFKHPSQLSNRQNISLRRSLFSQPKNKNNDLICSTPSTRNQGTVNDFFGASSSRIESLSPIRKGLSNTVISIDDLKDIELIPSEDINNKNGQNRVIVQSLHNIEKDLREQFQIDQGTPKKTYSKSLAGDNSRRVSSERKNHESPSRHSFRSEPITRSQPTTQNFSVILEPMEISKDAVSMYRKTQLSRLSTSNRTNVNTFNMIETPIARQAKHPVINDSLLTKKLALCESDSEITDDESEHAEILRQSAKQSQKQKTVETNEHLTNDESDKTVESPKRRKISQNISSTPKKAPLRRPSHKSASTRQDPVEVQNNITNDDSDEENQQFELVEVNNSKIIQEIVTTPKNRPSRRPSSIAVSQKSIRIDEEARKFKLSGQKSKKTEQEVHKDSSKSSDDDRHTRNSQQVNASPKKLPPKAKKIVHEPQNNSASESEDERTAKKDKNHKKNVIEPKKKGPERKNTTEESEDMVMSESEPETNKKEHASTKTSKQMSISDNIRRGRKSSKSTKQMILSEFKDESTQLESRKSNRNTEQMSMSEEESELKIDPKENRKSKRNKKHKQSLEVDLTVHDENSDKELTGNEQESQESEDETPLKVQNAAKKGDKKSQKGNKKQVSESEGSETQYSDVSLSNYTALVKPKPKTPIKSKKSGANVKPDPPKNKKSVSENSGSDEEPLNQAEEPQFKKPGFFKKSIRDTILCNLSNTSAGSLVPTEIIESFRTLQKPGNNTTSIVPESSKLAVSKRTKQRNANPNKDKIAKYLQLEKNVKHKKTKNDAAKSRKRTLYNQASDHEDTVSSASTEKVPDIDPIDRELTEELSAVRRSIDTMSNASSQPFNATIPTQDHYSESEEDEAPIKKGKHSENQKGVDESDQEMEDVQQATKSRERSKRNKEPVNDTNTVNNNQDVEEEGIKTRGRSKKNKFQKVQAKKQQTTATEEVPEDDSRQQASKVVKKPRMARELKHLIIKPASKRQNNAKDDTEPPIKTRRRAASNTSEDNTSETSKNTDEGFQSNDEYDDVWYDPMDRGCQRTGLRVRKFTKSRDGRFAIQYGVFTKNDSKAIQLQKQYNIKESEVHEPTLAPYIQPGNRLELVKSLIMEKKLQKKGPPKKKEVKANVEKVNDGASTSHQAMDVDSMASFATARTNETQSGVVTRLLDSFNRIKDDNTNPISVMETATYAISQINRLIWHPIGAGVFYSSFKENSFDGFLKIVKGGYKKGAKTKLAVVKMTLLCGVVDIKINDTKLRIENLGFITITRGQSYRIMNASDETAIILMTRLDDEETTSPNQNSS</sequence>
<feature type="compositionally biased region" description="Basic and acidic residues" evidence="1">
    <location>
        <begin position="1083"/>
        <end position="1092"/>
    </location>
</feature>
<evidence type="ECO:0000256" key="1">
    <source>
        <dbReference type="SAM" id="MobiDB-lite"/>
    </source>
</evidence>
<organism evidence="2 3">
    <name type="scientific">Chironomus riparius</name>
    <dbReference type="NCBI Taxonomy" id="315576"/>
    <lineage>
        <taxon>Eukaryota</taxon>
        <taxon>Metazoa</taxon>
        <taxon>Ecdysozoa</taxon>
        <taxon>Arthropoda</taxon>
        <taxon>Hexapoda</taxon>
        <taxon>Insecta</taxon>
        <taxon>Pterygota</taxon>
        <taxon>Neoptera</taxon>
        <taxon>Endopterygota</taxon>
        <taxon>Diptera</taxon>
        <taxon>Nematocera</taxon>
        <taxon>Chironomoidea</taxon>
        <taxon>Chironomidae</taxon>
        <taxon>Chironominae</taxon>
        <taxon>Chironomus</taxon>
    </lineage>
</organism>
<name>A0A9N9RYV0_9DIPT</name>
<feature type="compositionally biased region" description="Basic and acidic residues" evidence="1">
    <location>
        <begin position="670"/>
        <end position="688"/>
    </location>
</feature>
<dbReference type="Gene3D" id="2.60.120.10">
    <property type="entry name" value="Jelly Rolls"/>
    <property type="match status" value="1"/>
</dbReference>
<feature type="compositionally biased region" description="Basic and acidic residues" evidence="1">
    <location>
        <begin position="70"/>
        <end position="82"/>
    </location>
</feature>
<gene>
    <name evidence="2" type="ORF">CHIRRI_LOCUS8831</name>
</gene>
<feature type="compositionally biased region" description="Basic and acidic residues" evidence="1">
    <location>
        <begin position="239"/>
        <end position="254"/>
    </location>
</feature>
<protein>
    <submittedName>
        <fullName evidence="2">Uncharacterized protein</fullName>
    </submittedName>
</protein>
<dbReference type="InterPro" id="IPR014710">
    <property type="entry name" value="RmlC-like_jellyroll"/>
</dbReference>
<feature type="compositionally biased region" description="Polar residues" evidence="1">
    <location>
        <begin position="450"/>
        <end position="471"/>
    </location>
</feature>
<feature type="compositionally biased region" description="Basic and acidic residues" evidence="1">
    <location>
        <begin position="489"/>
        <end position="509"/>
    </location>
</feature>
<evidence type="ECO:0000313" key="2">
    <source>
        <dbReference type="EMBL" id="CAG9805965.1"/>
    </source>
</evidence>
<evidence type="ECO:0000313" key="3">
    <source>
        <dbReference type="Proteomes" id="UP001153620"/>
    </source>
</evidence>
<feature type="region of interest" description="Disordered" evidence="1">
    <location>
        <begin position="831"/>
        <end position="1126"/>
    </location>
</feature>
<feature type="compositionally biased region" description="Basic residues" evidence="1">
    <location>
        <begin position="1022"/>
        <end position="1031"/>
    </location>
</feature>
<feature type="region of interest" description="Disordered" evidence="1">
    <location>
        <begin position="342"/>
        <end position="435"/>
    </location>
</feature>
<feature type="compositionally biased region" description="Basic residues" evidence="1">
    <location>
        <begin position="660"/>
        <end position="669"/>
    </location>
</feature>
<dbReference type="Proteomes" id="UP001153620">
    <property type="component" value="Chromosome 2"/>
</dbReference>
<feature type="compositionally biased region" description="Basic and acidic residues" evidence="1">
    <location>
        <begin position="623"/>
        <end position="635"/>
    </location>
</feature>
<reference evidence="2" key="2">
    <citation type="submission" date="2022-10" db="EMBL/GenBank/DDBJ databases">
        <authorList>
            <consortium name="ENA_rothamsted_submissions"/>
            <consortium name="culmorum"/>
            <person name="King R."/>
        </authorList>
    </citation>
    <scope>NUCLEOTIDE SEQUENCE</scope>
</reference>
<feature type="compositionally biased region" description="Polar residues" evidence="1">
    <location>
        <begin position="222"/>
        <end position="233"/>
    </location>
</feature>
<dbReference type="EMBL" id="OU895878">
    <property type="protein sequence ID" value="CAG9805965.1"/>
    <property type="molecule type" value="Genomic_DNA"/>
</dbReference>
<reference evidence="2" key="1">
    <citation type="submission" date="2022-01" db="EMBL/GenBank/DDBJ databases">
        <authorList>
            <person name="King R."/>
        </authorList>
    </citation>
    <scope>NUCLEOTIDE SEQUENCE</scope>
</reference>
<feature type="compositionally biased region" description="Polar residues" evidence="1">
    <location>
        <begin position="934"/>
        <end position="952"/>
    </location>
</feature>
<feature type="region of interest" description="Disordered" evidence="1">
    <location>
        <begin position="222"/>
        <end position="271"/>
    </location>
</feature>
<keyword evidence="3" id="KW-1185">Reference proteome</keyword>
<feature type="compositionally biased region" description="Basic and acidic residues" evidence="1">
    <location>
        <begin position="365"/>
        <end position="385"/>
    </location>
</feature>
<feature type="compositionally biased region" description="Acidic residues" evidence="1">
    <location>
        <begin position="572"/>
        <end position="584"/>
    </location>
</feature>
<feature type="compositionally biased region" description="Basic and acidic residues" evidence="1">
    <location>
        <begin position="556"/>
        <end position="571"/>
    </location>
</feature>
<accession>A0A9N9RYV0</accession>
<feature type="compositionally biased region" description="Low complexity" evidence="1">
    <location>
        <begin position="1100"/>
        <end position="1111"/>
    </location>
</feature>
<feature type="compositionally biased region" description="Polar residues" evidence="1">
    <location>
        <begin position="831"/>
        <end position="843"/>
    </location>
</feature>
<proteinExistence type="predicted"/>
<feature type="compositionally biased region" description="Basic residues" evidence="1">
    <location>
        <begin position="748"/>
        <end position="758"/>
    </location>
</feature>
<feature type="compositionally biased region" description="Polar residues" evidence="1">
    <location>
        <begin position="594"/>
        <end position="604"/>
    </location>
</feature>